<evidence type="ECO:0000313" key="1">
    <source>
        <dbReference type="EMBL" id="GMH62630.1"/>
    </source>
</evidence>
<evidence type="ECO:0000313" key="2">
    <source>
        <dbReference type="Proteomes" id="UP001162640"/>
    </source>
</evidence>
<name>A0A9W7E289_9STRA</name>
<gene>
    <name evidence="1" type="ORF">TL16_g03519</name>
</gene>
<comment type="caution">
    <text evidence="1">The sequence shown here is derived from an EMBL/GenBank/DDBJ whole genome shotgun (WGS) entry which is preliminary data.</text>
</comment>
<protein>
    <submittedName>
        <fullName evidence="1">Uncharacterized protein</fullName>
    </submittedName>
</protein>
<proteinExistence type="predicted"/>
<accession>A0A9W7E289</accession>
<sequence>MRGRYCQTIKNQFLKTFIVKQLASDSPFKPDHKVPVAATIRTYYGLSKTVNVSSRYPKNEPPLTNEEAFHALKKRHNDAKTQKYLPLLFDIVMSLKWVHTDTRLDDINVDAIETRETYDTTISELTHFFRENNKLRITKLLEHHSLKEEWMASIDVLNSREDQIVQFATYIYEHVLAQAKIFNPDIKLFDKRVFAWFLVEEGIVNDAYNACRTEGVDFISLVEFQTAFIEGEQLQQLRGAKRRAVKLVMKRNSNSLITNVMRLAMLVSVFAGHRNCHQLTRDAAQNLSTLR</sequence>
<dbReference type="AlphaFoldDB" id="A0A9W7E289"/>
<dbReference type="EMBL" id="BLQM01000093">
    <property type="protein sequence ID" value="GMH62630.1"/>
    <property type="molecule type" value="Genomic_DNA"/>
</dbReference>
<dbReference type="Proteomes" id="UP001162640">
    <property type="component" value="Unassembled WGS sequence"/>
</dbReference>
<reference evidence="2" key="1">
    <citation type="journal article" date="2023" name="Commun. Biol.">
        <title>Genome analysis of Parmales, the sister group of diatoms, reveals the evolutionary specialization of diatoms from phago-mixotrophs to photoautotrophs.</title>
        <authorList>
            <person name="Ban H."/>
            <person name="Sato S."/>
            <person name="Yoshikawa S."/>
            <person name="Yamada K."/>
            <person name="Nakamura Y."/>
            <person name="Ichinomiya M."/>
            <person name="Sato N."/>
            <person name="Blanc-Mathieu R."/>
            <person name="Endo H."/>
            <person name="Kuwata A."/>
            <person name="Ogata H."/>
        </authorList>
    </citation>
    <scope>NUCLEOTIDE SEQUENCE [LARGE SCALE GENOMIC DNA]</scope>
</reference>
<organism evidence="1 2">
    <name type="scientific">Triparma laevis f. inornata</name>
    <dbReference type="NCBI Taxonomy" id="1714386"/>
    <lineage>
        <taxon>Eukaryota</taxon>
        <taxon>Sar</taxon>
        <taxon>Stramenopiles</taxon>
        <taxon>Ochrophyta</taxon>
        <taxon>Bolidophyceae</taxon>
        <taxon>Parmales</taxon>
        <taxon>Triparmaceae</taxon>
        <taxon>Triparma</taxon>
    </lineage>
</organism>